<organism evidence="1 2">
    <name type="scientific">Campylobacter portucalensis</name>
    <dbReference type="NCBI Taxonomy" id="2608384"/>
    <lineage>
        <taxon>Bacteria</taxon>
        <taxon>Pseudomonadati</taxon>
        <taxon>Campylobacterota</taxon>
        <taxon>Epsilonproteobacteria</taxon>
        <taxon>Campylobacterales</taxon>
        <taxon>Campylobacteraceae</taxon>
        <taxon>Campylobacter</taxon>
    </lineage>
</organism>
<reference evidence="1 2" key="1">
    <citation type="submission" date="2019-09" db="EMBL/GenBank/DDBJ databases">
        <authorList>
            <person name="Silva M."/>
            <person name="Pereira G."/>
            <person name="Lopes-Da-Costa L."/>
            <person name="Silva E."/>
        </authorList>
    </citation>
    <scope>NUCLEOTIDE SEQUENCE [LARGE SCALE GENOMIC DNA]</scope>
    <source>
        <strain evidence="1 2">FMV-PI01</strain>
    </source>
</reference>
<protein>
    <submittedName>
        <fullName evidence="1">DUF1425 domain-containing protein</fullName>
    </submittedName>
</protein>
<dbReference type="Proteomes" id="UP000476338">
    <property type="component" value="Unassembled WGS sequence"/>
</dbReference>
<proteinExistence type="predicted"/>
<evidence type="ECO:0000313" key="2">
    <source>
        <dbReference type="Proteomes" id="UP000476338"/>
    </source>
</evidence>
<dbReference type="PROSITE" id="PS51257">
    <property type="entry name" value="PROKAR_LIPOPROTEIN"/>
    <property type="match status" value="1"/>
</dbReference>
<dbReference type="Gene3D" id="2.60.40.3230">
    <property type="match status" value="1"/>
</dbReference>
<dbReference type="InterPro" id="IPR010824">
    <property type="entry name" value="DUF1425"/>
</dbReference>
<gene>
    <name evidence="1" type="ORF">F1B92_02900</name>
</gene>
<dbReference type="InterPro" id="IPR038483">
    <property type="entry name" value="YcfL-like_sf"/>
</dbReference>
<sequence>MKNLKFLLLGVLMFFVGCGGVNHMNVSKNMQANIITDPHVKFDDSSLFKWLKFEFINYIQRQDGLIEFEAVFKNNSKINKLLSYKIIWKDENGFTQKTIMSKWTKASIESGRFLNIHAISPSIKSKDFEIIIQEPTKDDNKRNDSYHKQYSN</sequence>
<dbReference type="EMBL" id="VWSJ01000007">
    <property type="protein sequence ID" value="MSN96152.1"/>
    <property type="molecule type" value="Genomic_DNA"/>
</dbReference>
<dbReference type="Pfam" id="PF07233">
    <property type="entry name" value="DUF1425"/>
    <property type="match status" value="1"/>
</dbReference>
<name>A0A6L5WI58_9BACT</name>
<accession>A0A6L5WI58</accession>
<reference evidence="1 2" key="2">
    <citation type="submission" date="2020-03" db="EMBL/GenBank/DDBJ databases">
        <title>Campylobacter portucalensis sp. nov., a new species of Campylobacter isolated from the reproductive tract of bulls.</title>
        <authorList>
            <person name="Silva M.F."/>
            <person name="Pereira G."/>
            <person name="Carneiro C."/>
            <person name="Hemphill A."/>
            <person name="Mateus L."/>
            <person name="Lopes-Da-Costa L."/>
            <person name="Silva E."/>
        </authorList>
    </citation>
    <scope>NUCLEOTIDE SEQUENCE [LARGE SCALE GENOMIC DNA]</scope>
    <source>
        <strain evidence="1 2">FMV-PI01</strain>
    </source>
</reference>
<comment type="caution">
    <text evidence="1">The sequence shown here is derived from an EMBL/GenBank/DDBJ whole genome shotgun (WGS) entry which is preliminary data.</text>
</comment>
<evidence type="ECO:0000313" key="1">
    <source>
        <dbReference type="EMBL" id="MSN96152.1"/>
    </source>
</evidence>
<keyword evidence="2" id="KW-1185">Reference proteome</keyword>
<dbReference type="AlphaFoldDB" id="A0A6L5WI58"/>
<dbReference type="CDD" id="cd09030">
    <property type="entry name" value="DUF1425"/>
    <property type="match status" value="1"/>
</dbReference>
<dbReference type="RefSeq" id="WP_154570418.1">
    <property type="nucleotide sequence ID" value="NZ_VWSJ01000007.1"/>
</dbReference>